<accession>A0A133MY47</accession>
<evidence type="ECO:0000313" key="15">
    <source>
        <dbReference type="Proteomes" id="UP000235723"/>
    </source>
</evidence>
<keyword evidence="2 5" id="KW-0689">Ribosomal protein</keyword>
<evidence type="ECO:0000313" key="12">
    <source>
        <dbReference type="Proteomes" id="UP000215361"/>
    </source>
</evidence>
<dbReference type="PANTHER" id="PTHR39080">
    <property type="entry name" value="50S RIBOSOMAL PROTEIN L28"/>
    <property type="match status" value="1"/>
</dbReference>
<sequence>MSKKCEICGKSRTFGNNRSFSLRSSNRSWAPNIRKVRALVDGKPKRINVCTRCLRSGLVERPQFIKTTEEE</sequence>
<dbReference type="EMBL" id="JAHAIK010000003">
    <property type="protein sequence ID" value="MBS5964345.1"/>
    <property type="molecule type" value="Genomic_DNA"/>
</dbReference>
<dbReference type="Proteomes" id="UP000235723">
    <property type="component" value="Unassembled WGS sequence"/>
</dbReference>
<dbReference type="Proteomes" id="UP000215413">
    <property type="component" value="Unassembled WGS sequence"/>
</dbReference>
<reference evidence="9" key="1">
    <citation type="journal article" date="2017" name="J. Clin. Microbiol.">
        <title>Finegoldia magna Isolated from Orthopedic Joint Implant-Associated Infections.</title>
        <authorList>
            <person name="Soderquist B."/>
            <person name="Bjorklund S."/>
            <person name="Hellmark B."/>
            <person name="Jensen A."/>
            <person name="Bruggemann H."/>
        </authorList>
    </citation>
    <scope>NUCLEOTIDE SEQUENCE</scope>
    <source>
        <strain evidence="9">08T492</strain>
        <strain evidence="8">12T273</strain>
        <strain evidence="7">CCUG 54800</strain>
    </source>
</reference>
<evidence type="ECO:0000256" key="4">
    <source>
        <dbReference type="ARBA" id="ARBA00035174"/>
    </source>
</evidence>
<dbReference type="EMBL" id="NDYI01000010">
    <property type="protein sequence ID" value="OXZ38419.1"/>
    <property type="molecule type" value="Genomic_DNA"/>
</dbReference>
<evidence type="ECO:0000313" key="10">
    <source>
        <dbReference type="EMBL" id="PMC60929.1"/>
    </source>
</evidence>
<dbReference type="OMA" id="HRVTSKK"/>
<dbReference type="InterPro" id="IPR037147">
    <property type="entry name" value="Ribosomal_bL28_sf"/>
</dbReference>
<dbReference type="Pfam" id="PF00830">
    <property type="entry name" value="Ribosomal_L28"/>
    <property type="match status" value="1"/>
</dbReference>
<dbReference type="EMBL" id="PNHD01000001">
    <property type="protein sequence ID" value="PMC60929.1"/>
    <property type="molecule type" value="Genomic_DNA"/>
</dbReference>
<dbReference type="GO" id="GO:0003735">
    <property type="term" value="F:structural constituent of ribosome"/>
    <property type="evidence" value="ECO:0007669"/>
    <property type="project" value="InterPro"/>
</dbReference>
<evidence type="ECO:0000313" key="7">
    <source>
        <dbReference type="EMBL" id="OXZ27470.1"/>
    </source>
</evidence>
<evidence type="ECO:0000313" key="14">
    <source>
        <dbReference type="Proteomes" id="UP000215546"/>
    </source>
</evidence>
<dbReference type="EMBL" id="CP054000">
    <property type="protein sequence ID" value="QKH79901.1"/>
    <property type="molecule type" value="Genomic_DNA"/>
</dbReference>
<protein>
    <recommendedName>
        <fullName evidence="4 5">Large ribosomal subunit protein bL28</fullName>
    </recommendedName>
</protein>
<dbReference type="GO" id="GO:0005840">
    <property type="term" value="C:ribosome"/>
    <property type="evidence" value="ECO:0007669"/>
    <property type="project" value="UniProtKB-KW"/>
</dbReference>
<gene>
    <name evidence="5 6" type="primary">rpmB</name>
    <name evidence="7" type="ORF">B9N49_03855</name>
    <name evidence="8" type="ORF">B9N55_05165</name>
    <name evidence="9" type="ORF">B9N56_03230</name>
    <name evidence="10" type="ORF">CJ208_00665</name>
    <name evidence="11" type="ORF">FOC70_05910</name>
    <name evidence="6" type="ORF">KIA07_01600</name>
</gene>
<organism evidence="9 12">
    <name type="scientific">Finegoldia magna</name>
    <name type="common">Peptostreptococcus magnus</name>
    <dbReference type="NCBI Taxonomy" id="1260"/>
    <lineage>
        <taxon>Bacteria</taxon>
        <taxon>Bacillati</taxon>
        <taxon>Bacillota</taxon>
        <taxon>Tissierellia</taxon>
        <taxon>Tissierellales</taxon>
        <taxon>Peptoniphilaceae</taxon>
        <taxon>Finegoldia</taxon>
    </lineage>
</organism>
<dbReference type="Proteomes" id="UP000730862">
    <property type="component" value="Unassembled WGS sequence"/>
</dbReference>
<dbReference type="GeneID" id="60840066"/>
<dbReference type="SUPFAM" id="SSF143800">
    <property type="entry name" value="L28p-like"/>
    <property type="match status" value="1"/>
</dbReference>
<evidence type="ECO:0000313" key="13">
    <source>
        <dbReference type="Proteomes" id="UP000215413"/>
    </source>
</evidence>
<evidence type="ECO:0000256" key="2">
    <source>
        <dbReference type="ARBA" id="ARBA00022980"/>
    </source>
</evidence>
<dbReference type="HAMAP" id="MF_00373">
    <property type="entry name" value="Ribosomal_bL28"/>
    <property type="match status" value="1"/>
</dbReference>
<dbReference type="InterPro" id="IPR001383">
    <property type="entry name" value="Ribosomal_bL28_bact-type"/>
</dbReference>
<name>A0A133MY47_FINMA</name>
<dbReference type="InterPro" id="IPR026569">
    <property type="entry name" value="Ribosomal_bL28"/>
</dbReference>
<evidence type="ECO:0000313" key="6">
    <source>
        <dbReference type="EMBL" id="MBS5964345.1"/>
    </source>
</evidence>
<dbReference type="Gene3D" id="2.30.170.40">
    <property type="entry name" value="Ribosomal protein L28/L24"/>
    <property type="match status" value="1"/>
</dbReference>
<dbReference type="SMR" id="A0A133MY47"/>
<dbReference type="PANTHER" id="PTHR39080:SF1">
    <property type="entry name" value="LARGE RIBOSOMAL SUBUNIT PROTEIN BL28A"/>
    <property type="match status" value="1"/>
</dbReference>
<reference evidence="10 15" key="3">
    <citation type="submission" date="2017-09" db="EMBL/GenBank/DDBJ databases">
        <title>Bacterial strain isolated from the female urinary microbiota.</title>
        <authorList>
            <person name="Thomas-White K."/>
            <person name="Kumar N."/>
            <person name="Forster S."/>
            <person name="Putonti C."/>
            <person name="Lawley T."/>
            <person name="Wolfe A.J."/>
        </authorList>
    </citation>
    <scope>NUCLEOTIDE SEQUENCE [LARGE SCALE GENOMIC DNA]</scope>
    <source>
        <strain evidence="10 15">UMB0115</strain>
    </source>
</reference>
<evidence type="ECO:0000313" key="9">
    <source>
        <dbReference type="EMBL" id="OXZ38419.1"/>
    </source>
</evidence>
<reference evidence="12 13" key="2">
    <citation type="submission" date="2017-04" db="EMBL/GenBank/DDBJ databases">
        <title>Finegoldia magna isolated from orthopedic joint implant-associated infections.</title>
        <authorList>
            <person name="Bjorklund S."/>
            <person name="Bruggemann H."/>
            <person name="Jensen A."/>
            <person name="Hellmark B."/>
            <person name="Soderquist B."/>
        </authorList>
    </citation>
    <scope>NUCLEOTIDE SEQUENCE [LARGE SCALE GENOMIC DNA]</scope>
    <source>
        <strain evidence="12">08T492</strain>
        <strain evidence="14">12T273</strain>
        <strain evidence="13">CCUG 54800</strain>
    </source>
</reference>
<comment type="similarity">
    <text evidence="1 5">Belongs to the bacterial ribosomal protein bL28 family.</text>
</comment>
<dbReference type="GO" id="GO:0006412">
    <property type="term" value="P:translation"/>
    <property type="evidence" value="ECO:0007669"/>
    <property type="project" value="UniProtKB-UniRule"/>
</dbReference>
<evidence type="ECO:0000256" key="3">
    <source>
        <dbReference type="ARBA" id="ARBA00023274"/>
    </source>
</evidence>
<dbReference type="InterPro" id="IPR050096">
    <property type="entry name" value="Bacterial_rp_bL28"/>
</dbReference>
<dbReference type="Proteomes" id="UP000502899">
    <property type="component" value="Chromosome"/>
</dbReference>
<dbReference type="RefSeq" id="WP_002836298.1">
    <property type="nucleotide sequence ID" value="NZ_AP031486.1"/>
</dbReference>
<dbReference type="Proteomes" id="UP000215361">
    <property type="component" value="Unassembled WGS sequence"/>
</dbReference>
<evidence type="ECO:0000313" key="8">
    <source>
        <dbReference type="EMBL" id="OXZ32209.1"/>
    </source>
</evidence>
<dbReference type="InterPro" id="IPR034704">
    <property type="entry name" value="Ribosomal_bL28/bL31-like_sf"/>
</dbReference>
<dbReference type="AlphaFoldDB" id="A0A133MY47"/>
<dbReference type="EMBL" id="NDYC01000019">
    <property type="protein sequence ID" value="OXZ27470.1"/>
    <property type="molecule type" value="Genomic_DNA"/>
</dbReference>
<dbReference type="NCBIfam" id="TIGR00009">
    <property type="entry name" value="L28"/>
    <property type="match status" value="1"/>
</dbReference>
<evidence type="ECO:0000256" key="5">
    <source>
        <dbReference type="HAMAP-Rule" id="MF_00373"/>
    </source>
</evidence>
<reference evidence="6" key="5">
    <citation type="submission" date="2021-02" db="EMBL/GenBank/DDBJ databases">
        <title>Infant gut strain persistence is associated with maternal origin, phylogeny, and functional potential including surface adhesion and iron acquisition.</title>
        <authorList>
            <person name="Lou Y.C."/>
        </authorList>
    </citation>
    <scope>NUCLEOTIDE SEQUENCE</scope>
    <source>
        <strain evidence="6">L3_058_000G1_dasL3_058_000G1_concoct_72</strain>
    </source>
</reference>
<proteinExistence type="inferred from homology"/>
<evidence type="ECO:0000313" key="16">
    <source>
        <dbReference type="Proteomes" id="UP000502899"/>
    </source>
</evidence>
<dbReference type="GO" id="GO:1990904">
    <property type="term" value="C:ribonucleoprotein complex"/>
    <property type="evidence" value="ECO:0007669"/>
    <property type="project" value="UniProtKB-KW"/>
</dbReference>
<evidence type="ECO:0000313" key="11">
    <source>
        <dbReference type="EMBL" id="QKH79901.1"/>
    </source>
</evidence>
<dbReference type="Proteomes" id="UP000215546">
    <property type="component" value="Unassembled WGS sequence"/>
</dbReference>
<evidence type="ECO:0000256" key="1">
    <source>
        <dbReference type="ARBA" id="ARBA00008760"/>
    </source>
</evidence>
<keyword evidence="3 5" id="KW-0687">Ribonucleoprotein</keyword>
<dbReference type="EMBL" id="NDYE01000012">
    <property type="protein sequence ID" value="OXZ32209.1"/>
    <property type="molecule type" value="Genomic_DNA"/>
</dbReference>
<reference evidence="11 16" key="4">
    <citation type="submission" date="2020-05" db="EMBL/GenBank/DDBJ databases">
        <title>FDA dAtabase for Regulatory Grade micrObial Sequences (FDA-ARGOS): Supporting development and validation of Infectious Disease Dx tests.</title>
        <authorList>
            <person name="Pederson C."/>
            <person name="Tallon L."/>
            <person name="Sadzewicz L."/>
            <person name="Zhao X."/>
            <person name="Vavikolanu K."/>
            <person name="Mehta A."/>
            <person name="Aluvathingal J."/>
            <person name="Nadendla S."/>
            <person name="Myers T."/>
            <person name="Yan Y."/>
            <person name="Sichtig H."/>
        </authorList>
    </citation>
    <scope>NUCLEOTIDE SEQUENCE [LARGE SCALE GENOMIC DNA]</scope>
    <source>
        <strain evidence="11 16">FDAARGOS_764</strain>
    </source>
</reference>